<evidence type="ECO:0000313" key="2">
    <source>
        <dbReference type="Proteomes" id="UP000282028"/>
    </source>
</evidence>
<dbReference type="AlphaFoldDB" id="A0A3M8BUB9"/>
<keyword evidence="2" id="KW-1185">Reference proteome</keyword>
<reference evidence="1 2" key="1">
    <citation type="submission" date="2018-10" db="EMBL/GenBank/DDBJ databases">
        <title>Phylogenomics of Brevibacillus.</title>
        <authorList>
            <person name="Dunlap C."/>
        </authorList>
    </citation>
    <scope>NUCLEOTIDE SEQUENCE [LARGE SCALE GENOMIC DNA]</scope>
    <source>
        <strain evidence="1 2">JCM 12215</strain>
    </source>
</reference>
<accession>A0A3M8BUB9</accession>
<sequence>MAVNKEDVIKLFELLPEDAKQSAFDYLQFLSIRHTRPDWKEIDKMEPDAEPLTEEELRQMKSDAGYVTGEDAKREFGLQIDLP</sequence>
<organism evidence="1 2">
    <name type="scientific">Brevibacillus invocatus</name>
    <dbReference type="NCBI Taxonomy" id="173959"/>
    <lineage>
        <taxon>Bacteria</taxon>
        <taxon>Bacillati</taxon>
        <taxon>Bacillota</taxon>
        <taxon>Bacilli</taxon>
        <taxon>Bacillales</taxon>
        <taxon>Paenibacillaceae</taxon>
        <taxon>Brevibacillus</taxon>
    </lineage>
</organism>
<dbReference type="Proteomes" id="UP000282028">
    <property type="component" value="Unassembled WGS sequence"/>
</dbReference>
<name>A0A3M8BUB9_9BACL</name>
<dbReference type="OrthoDB" id="2665474at2"/>
<protein>
    <submittedName>
        <fullName evidence="1">Uncharacterized protein</fullName>
    </submittedName>
</protein>
<dbReference type="RefSeq" id="WP_122911277.1">
    <property type="nucleotide sequence ID" value="NZ_CBCSBE010000056.1"/>
</dbReference>
<gene>
    <name evidence="1" type="ORF">EDM52_23195</name>
</gene>
<dbReference type="EMBL" id="RHHR01000061">
    <property type="protein sequence ID" value="RNB67022.1"/>
    <property type="molecule type" value="Genomic_DNA"/>
</dbReference>
<evidence type="ECO:0000313" key="1">
    <source>
        <dbReference type="EMBL" id="RNB67022.1"/>
    </source>
</evidence>
<proteinExistence type="predicted"/>
<comment type="caution">
    <text evidence="1">The sequence shown here is derived from an EMBL/GenBank/DDBJ whole genome shotgun (WGS) entry which is preliminary data.</text>
</comment>